<accession>A0A3S5AVM2</accession>
<proteinExistence type="predicted"/>
<dbReference type="EMBL" id="CAAALY010080431">
    <property type="protein sequence ID" value="VEL26464.1"/>
    <property type="molecule type" value="Genomic_DNA"/>
</dbReference>
<evidence type="ECO:0000313" key="1">
    <source>
        <dbReference type="EMBL" id="VEL26464.1"/>
    </source>
</evidence>
<name>A0A3S5AVM2_9PLAT</name>
<reference evidence="1" key="1">
    <citation type="submission" date="2018-11" db="EMBL/GenBank/DDBJ databases">
        <authorList>
            <consortium name="Pathogen Informatics"/>
        </authorList>
    </citation>
    <scope>NUCLEOTIDE SEQUENCE</scope>
</reference>
<keyword evidence="2" id="KW-1185">Reference proteome</keyword>
<sequence>MFTSLLFALFLSYPALLLLIILEAGRSGIFLVLMQRPTRFSGIFLSSLDLNIPRALLHHLLKMKPLLNHMIFTLVETPVIS</sequence>
<evidence type="ECO:0000313" key="2">
    <source>
        <dbReference type="Proteomes" id="UP000784294"/>
    </source>
</evidence>
<protein>
    <submittedName>
        <fullName evidence="1">Uncharacterized protein</fullName>
    </submittedName>
</protein>
<comment type="caution">
    <text evidence="1">The sequence shown here is derived from an EMBL/GenBank/DDBJ whole genome shotgun (WGS) entry which is preliminary data.</text>
</comment>
<dbReference type="AlphaFoldDB" id="A0A3S5AVM2"/>
<gene>
    <name evidence="1" type="ORF">PXEA_LOCUS19904</name>
</gene>
<organism evidence="1 2">
    <name type="scientific">Protopolystoma xenopodis</name>
    <dbReference type="NCBI Taxonomy" id="117903"/>
    <lineage>
        <taxon>Eukaryota</taxon>
        <taxon>Metazoa</taxon>
        <taxon>Spiralia</taxon>
        <taxon>Lophotrochozoa</taxon>
        <taxon>Platyhelminthes</taxon>
        <taxon>Monogenea</taxon>
        <taxon>Polyopisthocotylea</taxon>
        <taxon>Polystomatidea</taxon>
        <taxon>Polystomatidae</taxon>
        <taxon>Protopolystoma</taxon>
    </lineage>
</organism>
<dbReference type="Proteomes" id="UP000784294">
    <property type="component" value="Unassembled WGS sequence"/>
</dbReference>